<organism evidence="1 2">
    <name type="scientific">Anaerolinea thermophila</name>
    <dbReference type="NCBI Taxonomy" id="167964"/>
    <lineage>
        <taxon>Bacteria</taxon>
        <taxon>Bacillati</taxon>
        <taxon>Chloroflexota</taxon>
        <taxon>Anaerolineae</taxon>
        <taxon>Anaerolineales</taxon>
        <taxon>Anaerolineaceae</taxon>
        <taxon>Anaerolinea</taxon>
    </lineage>
</organism>
<name>A0A101FWY8_9CHLR</name>
<gene>
    <name evidence="1" type="ORF">XD73_1145</name>
</gene>
<evidence type="ECO:0000313" key="2">
    <source>
        <dbReference type="Proteomes" id="UP000064249"/>
    </source>
</evidence>
<feature type="non-terminal residue" evidence="1">
    <location>
        <position position="23"/>
    </location>
</feature>
<proteinExistence type="predicted"/>
<sequence length="23" mass="2763">MLLRRFYMAELVTMPKLGFDMAE</sequence>
<dbReference type="AlphaFoldDB" id="A0A101FWY8"/>
<dbReference type="Proteomes" id="UP000064249">
    <property type="component" value="Unassembled WGS sequence"/>
</dbReference>
<dbReference type="EMBL" id="LGFU01000099">
    <property type="protein sequence ID" value="KUK45978.1"/>
    <property type="molecule type" value="Genomic_DNA"/>
</dbReference>
<accession>A0A101FWY8</accession>
<comment type="caution">
    <text evidence="1">The sequence shown here is derived from an EMBL/GenBank/DDBJ whole genome shotgun (WGS) entry which is preliminary data.</text>
</comment>
<evidence type="ECO:0000313" key="1">
    <source>
        <dbReference type="EMBL" id="KUK45978.1"/>
    </source>
</evidence>
<reference evidence="1 2" key="1">
    <citation type="journal article" date="2015" name="MBio">
        <title>Genome-Resolved Metagenomic Analysis Reveals Roles for Candidate Phyla and Other Microbial Community Members in Biogeochemical Transformations in Oil Reservoirs.</title>
        <authorList>
            <person name="Hu P."/>
            <person name="Tom L."/>
            <person name="Singh A."/>
            <person name="Thomas B.C."/>
            <person name="Baker B.J."/>
            <person name="Piceno Y.M."/>
            <person name="Andersen G.L."/>
            <person name="Banfield J.F."/>
        </authorList>
    </citation>
    <scope>NUCLEOTIDE SEQUENCE [LARGE SCALE GENOMIC DNA]</scope>
    <source>
        <strain evidence="1">46_16</strain>
    </source>
</reference>
<protein>
    <submittedName>
        <fullName evidence="1">Uncharacterized protein</fullName>
    </submittedName>
</protein>